<dbReference type="PANTHER" id="PTHR22993:SF9">
    <property type="entry name" value="FORMAMIDOPYRIMIDINE-DNA GLYCOSYLASE"/>
    <property type="match status" value="1"/>
</dbReference>
<dbReference type="InterPro" id="IPR012319">
    <property type="entry name" value="FPG_cat"/>
</dbReference>
<sequence length="280" mass="32390">MKTISGEVWYISIMPEGPSIKILQEKLDPFKHHKILEAKGYAKGFDPHILKNQTITDIKTWGKHLLICFHDFAIRIHMGLFGSYKINEHGKRNASLHMGFKDDGEVNFYISNVKLIEEPLDEVYDWTADLMNPKFSIKKAEEKLLAKPDRMICDVLLDQDVFAGSGNIVKNEALFRAKIHPENKVGDIPPRKLTQLIKEAITFCDEFYKWRKVGKLDEHLQAYEQEECPRNHIPLHKADLGKTKRHCYFCNKCQILYKSNPSTKKYDKAKSRAKTSSPSQ</sequence>
<keyword evidence="3" id="KW-0227">DNA damage</keyword>
<evidence type="ECO:0000256" key="7">
    <source>
        <dbReference type="ARBA" id="ARBA00023239"/>
    </source>
</evidence>
<dbReference type="Pfam" id="PF06831">
    <property type="entry name" value="H2TH"/>
    <property type="match status" value="1"/>
</dbReference>
<dbReference type="PROSITE" id="PS51068">
    <property type="entry name" value="FPG_CAT"/>
    <property type="match status" value="1"/>
</dbReference>
<dbReference type="GO" id="GO:0006284">
    <property type="term" value="P:base-excision repair"/>
    <property type="evidence" value="ECO:0007669"/>
    <property type="project" value="InterPro"/>
</dbReference>
<gene>
    <name evidence="11" type="ORF">IRJ16_19425</name>
</gene>
<evidence type="ECO:0000256" key="2">
    <source>
        <dbReference type="ARBA" id="ARBA00009409"/>
    </source>
</evidence>
<evidence type="ECO:0000259" key="10">
    <source>
        <dbReference type="PROSITE" id="PS51068"/>
    </source>
</evidence>
<evidence type="ECO:0000256" key="6">
    <source>
        <dbReference type="ARBA" id="ARBA00023204"/>
    </source>
</evidence>
<dbReference type="AlphaFoldDB" id="A0A929L403"/>
<dbReference type="EMBL" id="JADFFL010000009">
    <property type="protein sequence ID" value="MBE9664064.1"/>
    <property type="molecule type" value="Genomic_DNA"/>
</dbReference>
<keyword evidence="7" id="KW-0456">Lyase</keyword>
<dbReference type="GO" id="GO:0008534">
    <property type="term" value="F:oxidized purine nucleobase lesion DNA N-glycosylase activity"/>
    <property type="evidence" value="ECO:0007669"/>
    <property type="project" value="UniProtKB-EC"/>
</dbReference>
<keyword evidence="11" id="KW-0540">Nuclease</keyword>
<evidence type="ECO:0000256" key="5">
    <source>
        <dbReference type="ARBA" id="ARBA00023125"/>
    </source>
</evidence>
<keyword evidence="9" id="KW-0326">Glycosidase</keyword>
<comment type="similarity">
    <text evidence="2">Belongs to the FPG family.</text>
</comment>
<name>A0A929L403_9SPHI</name>
<accession>A0A929L403</accession>
<evidence type="ECO:0000313" key="11">
    <source>
        <dbReference type="EMBL" id="MBE9664064.1"/>
    </source>
</evidence>
<organism evidence="11 12">
    <name type="scientific">Mucilaginibacter myungsuensis</name>
    <dbReference type="NCBI Taxonomy" id="649104"/>
    <lineage>
        <taxon>Bacteria</taxon>
        <taxon>Pseudomonadati</taxon>
        <taxon>Bacteroidota</taxon>
        <taxon>Sphingobacteriia</taxon>
        <taxon>Sphingobacteriales</taxon>
        <taxon>Sphingobacteriaceae</taxon>
        <taxon>Mucilaginibacter</taxon>
    </lineage>
</organism>
<dbReference type="InterPro" id="IPR010979">
    <property type="entry name" value="Ribosomal_uS13-like_H2TH"/>
</dbReference>
<dbReference type="SUPFAM" id="SSF46946">
    <property type="entry name" value="S13-like H2TH domain"/>
    <property type="match status" value="1"/>
</dbReference>
<dbReference type="PANTHER" id="PTHR22993">
    <property type="entry name" value="FORMAMIDOPYRIMIDINE-DNA GLYCOSYLASE"/>
    <property type="match status" value="1"/>
</dbReference>
<dbReference type="RefSeq" id="WP_194113308.1">
    <property type="nucleotide sequence ID" value="NZ_JADFFL010000009.1"/>
</dbReference>
<proteinExistence type="inferred from homology"/>
<dbReference type="GO" id="GO:0003906">
    <property type="term" value="F:DNA-(apurinic or apyrimidinic site) endonuclease activity"/>
    <property type="evidence" value="ECO:0007669"/>
    <property type="project" value="InterPro"/>
</dbReference>
<keyword evidence="4" id="KW-0378">Hydrolase</keyword>
<dbReference type="SMART" id="SM00898">
    <property type="entry name" value="Fapy_DNA_glyco"/>
    <property type="match status" value="1"/>
</dbReference>
<dbReference type="SMART" id="SM01232">
    <property type="entry name" value="H2TH"/>
    <property type="match status" value="1"/>
</dbReference>
<evidence type="ECO:0000256" key="9">
    <source>
        <dbReference type="ARBA" id="ARBA00023295"/>
    </source>
</evidence>
<keyword evidence="11" id="KW-0255">Endonuclease</keyword>
<comment type="caution">
    <text evidence="11">The sequence shown here is derived from an EMBL/GenBank/DDBJ whole genome shotgun (WGS) entry which is preliminary data.</text>
</comment>
<evidence type="ECO:0000256" key="8">
    <source>
        <dbReference type="ARBA" id="ARBA00023268"/>
    </source>
</evidence>
<keyword evidence="6" id="KW-0234">DNA repair</keyword>
<evidence type="ECO:0000256" key="1">
    <source>
        <dbReference type="ARBA" id="ARBA00001668"/>
    </source>
</evidence>
<evidence type="ECO:0000256" key="3">
    <source>
        <dbReference type="ARBA" id="ARBA00022763"/>
    </source>
</evidence>
<dbReference type="InterPro" id="IPR035937">
    <property type="entry name" value="FPG_N"/>
</dbReference>
<protein>
    <submittedName>
        <fullName evidence="11">Endonuclease</fullName>
    </submittedName>
</protein>
<dbReference type="Proteomes" id="UP000622475">
    <property type="component" value="Unassembled WGS sequence"/>
</dbReference>
<dbReference type="GO" id="GO:0003684">
    <property type="term" value="F:damaged DNA binding"/>
    <property type="evidence" value="ECO:0007669"/>
    <property type="project" value="InterPro"/>
</dbReference>
<keyword evidence="12" id="KW-1185">Reference proteome</keyword>
<comment type="catalytic activity">
    <reaction evidence="1">
        <text>Hydrolysis of DNA containing ring-opened 7-methylguanine residues, releasing 2,6-diamino-4-hydroxy-5-(N-methyl)formamidopyrimidine.</text>
        <dbReference type="EC" id="3.2.2.23"/>
    </reaction>
</comment>
<feature type="domain" description="Formamidopyrimidine-DNA glycosylase catalytic" evidence="10">
    <location>
        <begin position="15"/>
        <end position="107"/>
    </location>
</feature>
<dbReference type="GO" id="GO:0016829">
    <property type="term" value="F:lyase activity"/>
    <property type="evidence" value="ECO:0007669"/>
    <property type="project" value="UniProtKB-KW"/>
</dbReference>
<keyword evidence="8" id="KW-0511">Multifunctional enzyme</keyword>
<dbReference type="Gene3D" id="3.20.190.10">
    <property type="entry name" value="MutM-like, N-terminal"/>
    <property type="match status" value="1"/>
</dbReference>
<keyword evidence="5" id="KW-0238">DNA-binding</keyword>
<dbReference type="Pfam" id="PF01149">
    <property type="entry name" value="Fapy_DNA_glyco"/>
    <property type="match status" value="1"/>
</dbReference>
<evidence type="ECO:0000256" key="4">
    <source>
        <dbReference type="ARBA" id="ARBA00022801"/>
    </source>
</evidence>
<dbReference type="SUPFAM" id="SSF81624">
    <property type="entry name" value="N-terminal domain of MutM-like DNA repair proteins"/>
    <property type="match status" value="1"/>
</dbReference>
<dbReference type="InterPro" id="IPR015886">
    <property type="entry name" value="H2TH_FPG"/>
</dbReference>
<dbReference type="Gene3D" id="1.10.8.50">
    <property type="match status" value="1"/>
</dbReference>
<dbReference type="GO" id="GO:0008270">
    <property type="term" value="F:zinc ion binding"/>
    <property type="evidence" value="ECO:0007669"/>
    <property type="project" value="InterPro"/>
</dbReference>
<reference evidence="11" key="1">
    <citation type="submission" date="2020-10" db="EMBL/GenBank/DDBJ databases">
        <title>Mucilaginibacter mali sp. nov., isolated from rhizosphere soil of apple orchard.</title>
        <authorList>
            <person name="Lee J.-S."/>
            <person name="Kim H.S."/>
            <person name="Kim J.-S."/>
        </authorList>
    </citation>
    <scope>NUCLEOTIDE SEQUENCE</scope>
    <source>
        <strain evidence="11">KCTC 22746</strain>
    </source>
</reference>
<evidence type="ECO:0000313" key="12">
    <source>
        <dbReference type="Proteomes" id="UP000622475"/>
    </source>
</evidence>